<accession>J7S4Z4</accession>
<dbReference type="GeneID" id="34524546"/>
<feature type="compositionally biased region" description="Polar residues" evidence="1">
    <location>
        <begin position="1"/>
        <end position="14"/>
    </location>
</feature>
<gene>
    <name evidence="2" type="primary">KNAG0B04620</name>
    <name evidence="2" type="ordered locus">KNAG_0B04620</name>
</gene>
<feature type="compositionally biased region" description="Basic and acidic residues" evidence="1">
    <location>
        <begin position="233"/>
        <end position="247"/>
    </location>
</feature>
<feature type="region of interest" description="Disordered" evidence="1">
    <location>
        <begin position="217"/>
        <end position="327"/>
    </location>
</feature>
<evidence type="ECO:0000313" key="2">
    <source>
        <dbReference type="EMBL" id="CCK68896.1"/>
    </source>
</evidence>
<evidence type="ECO:0000313" key="3">
    <source>
        <dbReference type="Proteomes" id="UP000006310"/>
    </source>
</evidence>
<feature type="compositionally biased region" description="Polar residues" evidence="1">
    <location>
        <begin position="248"/>
        <end position="275"/>
    </location>
</feature>
<reference evidence="2 3" key="1">
    <citation type="journal article" date="2011" name="Proc. Natl. Acad. Sci. U.S.A.">
        <title>Evolutionary erosion of yeast sex chromosomes by mating-type switching accidents.</title>
        <authorList>
            <person name="Gordon J.L."/>
            <person name="Armisen D."/>
            <person name="Proux-Wera E."/>
            <person name="Oheigeartaigh S.S."/>
            <person name="Byrne K.P."/>
            <person name="Wolfe K.H."/>
        </authorList>
    </citation>
    <scope>NUCLEOTIDE SEQUENCE [LARGE SCALE GENOMIC DNA]</scope>
    <source>
        <strain evidence="3">ATCC MYA-139 / BCRC 22969 / CBS 8797 / CCRC 22969 / KCTC 17520 / NBRC 10181 / NCYC 3082</strain>
    </source>
</reference>
<feature type="region of interest" description="Disordered" evidence="1">
    <location>
        <begin position="1"/>
        <end position="23"/>
    </location>
</feature>
<dbReference type="EMBL" id="HE978315">
    <property type="protein sequence ID" value="CCK68896.1"/>
    <property type="molecule type" value="Genomic_DNA"/>
</dbReference>
<sequence length="725" mass="82187">MNNQPFNPTSAQGNGSNGRVPVSTHQVPILNSTKQPTLTQIALLNRRIEELIQRVIKVETVLFKKDAVVFKSISALYEMVETLVKNESTLQADLDSVKKHQVKIDLTQLKKDKNMGSESPVSASYPTTITKSQNDHKRISGDDEIETLDYIPPTLTEDELTDDMQDMPLSQIGRIKRRKKRSNIVESMNPKNLGIRHKPPIQRKNPFVRKITVQELGSGTESISESALRRHSKITEKNQAETSENHKQPINGTPNDGENTVEASTTPKPLTTEFPQTEDIDIISSGSDDASDNDRIQPSEKVNATSSSTGSVNENENSHTDLSNNRNSKRQLFYTEFPSPTPLQNSVNVSNSILLPSSEVGSAPSKNQERMLNSSTNFKESVVTSVSSKERESILSLKTTNTAREKVADPNEIPNTQILDTKAPKPNENHDNEARMYEEVAQEFWDYLRTEGFVNAEYPKLKSLLQEQFKNYITKNDQNSIILILQTLAEVINLYGRTDSSFTSTEVNMLLKNFETCSNKLKTLQQRNQNRTFTEIKQTPSKQISASQAKTDLEMTQDEILAKINEIGEMVYVQDIMWTKDEPIRAVTAKTYFRLRYYRALFGSDLTQNLEVDLPPEVVTEGRKIVTCFNNILMTKPFYKSLPFFFCDIIQKYCMVQSGLKINSACTAQWKKEKSAVLLVVFWRDITRSLRGVPKFTLLQALMELENYRIYSKKKPPPCISSLLR</sequence>
<proteinExistence type="predicted"/>
<dbReference type="OMA" id="MELENYR"/>
<feature type="compositionally biased region" description="Polar residues" evidence="1">
    <location>
        <begin position="300"/>
        <end position="326"/>
    </location>
</feature>
<feature type="region of interest" description="Disordered" evidence="1">
    <location>
        <begin position="410"/>
        <end position="430"/>
    </location>
</feature>
<dbReference type="STRING" id="1071383.J7S4Z4"/>
<evidence type="ECO:0000256" key="1">
    <source>
        <dbReference type="SAM" id="MobiDB-lite"/>
    </source>
</evidence>
<feature type="region of interest" description="Disordered" evidence="1">
    <location>
        <begin position="113"/>
        <end position="138"/>
    </location>
</feature>
<protein>
    <submittedName>
        <fullName evidence="2">Uncharacterized protein</fullName>
    </submittedName>
</protein>
<name>J7S4Z4_HUIN7</name>
<dbReference type="Proteomes" id="UP000006310">
    <property type="component" value="Chromosome 2"/>
</dbReference>
<keyword evidence="3" id="KW-1185">Reference proteome</keyword>
<reference evidence="3" key="2">
    <citation type="submission" date="2012-08" db="EMBL/GenBank/DDBJ databases">
        <title>Genome sequence of Kazachstania naganishii.</title>
        <authorList>
            <person name="Gordon J.L."/>
            <person name="Armisen D."/>
            <person name="Proux-Wera E."/>
            <person name="OhEigeartaigh S.S."/>
            <person name="Byrne K.P."/>
            <person name="Wolfe K.H."/>
        </authorList>
    </citation>
    <scope>NUCLEOTIDE SEQUENCE [LARGE SCALE GENOMIC DNA]</scope>
    <source>
        <strain evidence="3">ATCC MYA-139 / BCRC 22969 / CBS 8797 / CCRC 22969 / KCTC 17520 / NBRC 10181 / NCYC 3082</strain>
    </source>
</reference>
<dbReference type="RefSeq" id="XP_022463142.1">
    <property type="nucleotide sequence ID" value="XM_022606447.1"/>
</dbReference>
<dbReference type="AlphaFoldDB" id="J7S4Z4"/>
<dbReference type="KEGG" id="kng:KNAG_0B04620"/>
<dbReference type="HOGENOM" id="CLU_381743_0_0_1"/>
<organism evidence="2 3">
    <name type="scientific">Huiozyma naganishii (strain ATCC MYA-139 / BCRC 22969 / CBS 8797 / KCTC 17520 / NBRC 10181 / NCYC 3082 / Yp74L-3)</name>
    <name type="common">Yeast</name>
    <name type="synonym">Kazachstania naganishii</name>
    <dbReference type="NCBI Taxonomy" id="1071383"/>
    <lineage>
        <taxon>Eukaryota</taxon>
        <taxon>Fungi</taxon>
        <taxon>Dikarya</taxon>
        <taxon>Ascomycota</taxon>
        <taxon>Saccharomycotina</taxon>
        <taxon>Saccharomycetes</taxon>
        <taxon>Saccharomycetales</taxon>
        <taxon>Saccharomycetaceae</taxon>
        <taxon>Huiozyma</taxon>
    </lineage>
</organism>
<feature type="compositionally biased region" description="Polar residues" evidence="1">
    <location>
        <begin position="116"/>
        <end position="132"/>
    </location>
</feature>